<feature type="domain" description="Carrier" evidence="3">
    <location>
        <begin position="2"/>
        <end position="77"/>
    </location>
</feature>
<keyword evidence="1" id="KW-0596">Phosphopantetheine</keyword>
<evidence type="ECO:0000313" key="5">
    <source>
        <dbReference type="Proteomes" id="UP001595872"/>
    </source>
</evidence>
<keyword evidence="5" id="KW-1185">Reference proteome</keyword>
<dbReference type="Pfam" id="PF00550">
    <property type="entry name" value="PP-binding"/>
    <property type="match status" value="1"/>
</dbReference>
<dbReference type="EMBL" id="JBHSIT010000003">
    <property type="protein sequence ID" value="MFC4908293.1"/>
    <property type="molecule type" value="Genomic_DNA"/>
</dbReference>
<sequence length="88" mass="9570">MASKSPLQQWVADVWATTLKISEPELDDDFYALGGTSLAAVRIVFVVRDRLGVELPLRALLDSADLAAFCAEIDRRAEPGAALLERLA</sequence>
<dbReference type="Proteomes" id="UP001595872">
    <property type="component" value="Unassembled WGS sequence"/>
</dbReference>
<keyword evidence="2" id="KW-0597">Phosphoprotein</keyword>
<proteinExistence type="predicted"/>
<dbReference type="InterPro" id="IPR036736">
    <property type="entry name" value="ACP-like_sf"/>
</dbReference>
<dbReference type="SMART" id="SM00823">
    <property type="entry name" value="PKS_PP"/>
    <property type="match status" value="1"/>
</dbReference>
<organism evidence="4 5">
    <name type="scientific">Actinomadura gamaensis</name>
    <dbReference type="NCBI Taxonomy" id="1763541"/>
    <lineage>
        <taxon>Bacteria</taxon>
        <taxon>Bacillati</taxon>
        <taxon>Actinomycetota</taxon>
        <taxon>Actinomycetes</taxon>
        <taxon>Streptosporangiales</taxon>
        <taxon>Thermomonosporaceae</taxon>
        <taxon>Actinomadura</taxon>
    </lineage>
</organism>
<reference evidence="5" key="1">
    <citation type="journal article" date="2019" name="Int. J. Syst. Evol. Microbiol.">
        <title>The Global Catalogue of Microorganisms (GCM) 10K type strain sequencing project: providing services to taxonomists for standard genome sequencing and annotation.</title>
        <authorList>
            <consortium name="The Broad Institute Genomics Platform"/>
            <consortium name="The Broad Institute Genome Sequencing Center for Infectious Disease"/>
            <person name="Wu L."/>
            <person name="Ma J."/>
        </authorList>
    </citation>
    <scope>NUCLEOTIDE SEQUENCE [LARGE SCALE GENOMIC DNA]</scope>
    <source>
        <strain evidence="5">KLKA75</strain>
    </source>
</reference>
<accession>A0ABV9TXU0</accession>
<dbReference type="Gene3D" id="1.10.1200.10">
    <property type="entry name" value="ACP-like"/>
    <property type="match status" value="1"/>
</dbReference>
<dbReference type="InterPro" id="IPR020806">
    <property type="entry name" value="PKS_PP-bd"/>
</dbReference>
<gene>
    <name evidence="4" type="ORF">ACFPCY_13235</name>
</gene>
<evidence type="ECO:0000256" key="2">
    <source>
        <dbReference type="ARBA" id="ARBA00022553"/>
    </source>
</evidence>
<dbReference type="RefSeq" id="WP_378254768.1">
    <property type="nucleotide sequence ID" value="NZ_JBHSIT010000003.1"/>
</dbReference>
<name>A0ABV9TXU0_9ACTN</name>
<dbReference type="PROSITE" id="PS50075">
    <property type="entry name" value="CARRIER"/>
    <property type="match status" value="1"/>
</dbReference>
<comment type="caution">
    <text evidence="4">The sequence shown here is derived from an EMBL/GenBank/DDBJ whole genome shotgun (WGS) entry which is preliminary data.</text>
</comment>
<evidence type="ECO:0000256" key="1">
    <source>
        <dbReference type="ARBA" id="ARBA00022450"/>
    </source>
</evidence>
<dbReference type="SUPFAM" id="SSF47336">
    <property type="entry name" value="ACP-like"/>
    <property type="match status" value="1"/>
</dbReference>
<evidence type="ECO:0000259" key="3">
    <source>
        <dbReference type="PROSITE" id="PS50075"/>
    </source>
</evidence>
<protein>
    <submittedName>
        <fullName evidence="4">Phosphopantetheine-binding protein</fullName>
    </submittedName>
</protein>
<dbReference type="InterPro" id="IPR009081">
    <property type="entry name" value="PP-bd_ACP"/>
</dbReference>
<evidence type="ECO:0000313" key="4">
    <source>
        <dbReference type="EMBL" id="MFC4908293.1"/>
    </source>
</evidence>